<evidence type="ECO:0000256" key="1">
    <source>
        <dbReference type="SAM" id="MobiDB-lite"/>
    </source>
</evidence>
<dbReference type="PANTHER" id="PTHR47939:SF5">
    <property type="entry name" value="PENTACOTRIPEPTIDE-REPEAT REGION OF PRORP DOMAIN-CONTAINING PROTEIN"/>
    <property type="match status" value="1"/>
</dbReference>
<proteinExistence type="predicted"/>
<gene>
    <name evidence="2" type="ORF">Poli38472_007479</name>
</gene>
<sequence>MSVSPLRNRWNDVLTRSFGSRSASAVASVDDDDTFRSDQKAPASSNTASSNQLDTSDPKNLVTLLEQSIAQRDPGQALAYFNCLESPPSLLVSQKLAILLAKQDSLHQTRRAHEILQTVYNEPKFQVDDYTQLASIFVVDACIRHQMLTEATEIVNKAETNGVALDVSAYDSYLNALVRANMLDEAVKALRAVVEKKDVLLSEQTFQPLLQRLMKDGQYNAVINLIDHGRQHDVKFTFETYDPLVEMAEDVDDSDDEEIWETLERFMRYINEALEEDGLTGLTEDDEDDEGGVTIEVDYDDGDDDDDDDDGEFDTTNQY</sequence>
<feature type="compositionally biased region" description="Polar residues" evidence="1">
    <location>
        <begin position="42"/>
        <end position="55"/>
    </location>
</feature>
<organism evidence="2 3">
    <name type="scientific">Pythium oligandrum</name>
    <name type="common">Mycoparasitic fungus</name>
    <dbReference type="NCBI Taxonomy" id="41045"/>
    <lineage>
        <taxon>Eukaryota</taxon>
        <taxon>Sar</taxon>
        <taxon>Stramenopiles</taxon>
        <taxon>Oomycota</taxon>
        <taxon>Peronosporomycetes</taxon>
        <taxon>Pythiales</taxon>
        <taxon>Pythiaceae</taxon>
        <taxon>Pythium</taxon>
    </lineage>
</organism>
<feature type="region of interest" description="Disordered" evidence="1">
    <location>
        <begin position="277"/>
        <end position="319"/>
    </location>
</feature>
<keyword evidence="3" id="KW-1185">Reference proteome</keyword>
<name>A0A8K1CQ88_PYTOL</name>
<dbReference type="Proteomes" id="UP000794436">
    <property type="component" value="Unassembled WGS sequence"/>
</dbReference>
<comment type="caution">
    <text evidence="2">The sequence shown here is derived from an EMBL/GenBank/DDBJ whole genome shotgun (WGS) entry which is preliminary data.</text>
</comment>
<accession>A0A8K1CQ88</accession>
<dbReference type="InterPro" id="IPR011990">
    <property type="entry name" value="TPR-like_helical_dom_sf"/>
</dbReference>
<dbReference type="AlphaFoldDB" id="A0A8K1CQ88"/>
<dbReference type="PANTHER" id="PTHR47939">
    <property type="entry name" value="MEMBRANE-ASSOCIATED SALT-INDUCIBLE PROTEIN-LIKE"/>
    <property type="match status" value="1"/>
</dbReference>
<evidence type="ECO:0000313" key="3">
    <source>
        <dbReference type="Proteomes" id="UP000794436"/>
    </source>
</evidence>
<evidence type="ECO:0000313" key="2">
    <source>
        <dbReference type="EMBL" id="TMW67807.1"/>
    </source>
</evidence>
<reference evidence="2" key="1">
    <citation type="submission" date="2019-03" db="EMBL/GenBank/DDBJ databases">
        <title>Long read genome sequence of the mycoparasitic Pythium oligandrum ATCC 38472 isolated from sugarbeet rhizosphere.</title>
        <authorList>
            <person name="Gaulin E."/>
        </authorList>
    </citation>
    <scope>NUCLEOTIDE SEQUENCE</scope>
    <source>
        <strain evidence="2">ATCC 38472_TT</strain>
    </source>
</reference>
<feature type="region of interest" description="Disordered" evidence="1">
    <location>
        <begin position="29"/>
        <end position="57"/>
    </location>
</feature>
<dbReference type="InterPro" id="IPR050667">
    <property type="entry name" value="PPR-containing_protein"/>
</dbReference>
<dbReference type="Gene3D" id="1.25.40.10">
    <property type="entry name" value="Tetratricopeptide repeat domain"/>
    <property type="match status" value="1"/>
</dbReference>
<protein>
    <submittedName>
        <fullName evidence="2">Uncharacterized protein</fullName>
    </submittedName>
</protein>
<dbReference type="EMBL" id="SPLM01000003">
    <property type="protein sequence ID" value="TMW67807.1"/>
    <property type="molecule type" value="Genomic_DNA"/>
</dbReference>
<dbReference type="OrthoDB" id="185373at2759"/>
<feature type="compositionally biased region" description="Acidic residues" evidence="1">
    <location>
        <begin position="277"/>
        <end position="313"/>
    </location>
</feature>